<dbReference type="PANTHER" id="PTHR28006">
    <property type="entry name" value="MONOPOLIN COMPLEX SUBUNIT CSM1"/>
    <property type="match status" value="1"/>
</dbReference>
<dbReference type="Pfam" id="PF12539">
    <property type="entry name" value="Csm1"/>
    <property type="match status" value="1"/>
</dbReference>
<evidence type="ECO:0000313" key="3">
    <source>
        <dbReference type="EMBL" id="KAF4512802.1"/>
    </source>
</evidence>
<dbReference type="GO" id="GO:0045144">
    <property type="term" value="P:meiotic sister chromatid segregation"/>
    <property type="evidence" value="ECO:0007669"/>
    <property type="project" value="TreeGrafter"/>
</dbReference>
<dbReference type="GO" id="GO:1990644">
    <property type="term" value="F:microtubule site clamp"/>
    <property type="evidence" value="ECO:0007669"/>
    <property type="project" value="TreeGrafter"/>
</dbReference>
<dbReference type="GO" id="GO:0033551">
    <property type="term" value="C:monopolin complex"/>
    <property type="evidence" value="ECO:0007669"/>
    <property type="project" value="InterPro"/>
</dbReference>
<dbReference type="InterPro" id="IPR040349">
    <property type="entry name" value="Csm1/Pcs1"/>
</dbReference>
<dbReference type="GO" id="GO:0051315">
    <property type="term" value="P:attachment of mitotic spindle microtubules to kinetochore"/>
    <property type="evidence" value="ECO:0007669"/>
    <property type="project" value="TreeGrafter"/>
</dbReference>
<organism evidence="3 4">
    <name type="scientific">Ophiocordyceps sinensis</name>
    <dbReference type="NCBI Taxonomy" id="72228"/>
    <lineage>
        <taxon>Eukaryota</taxon>
        <taxon>Fungi</taxon>
        <taxon>Dikarya</taxon>
        <taxon>Ascomycota</taxon>
        <taxon>Pezizomycotina</taxon>
        <taxon>Sordariomycetes</taxon>
        <taxon>Hypocreomycetidae</taxon>
        <taxon>Hypocreales</taxon>
        <taxon>Ophiocordycipitaceae</taxon>
        <taxon>Ophiocordyceps</taxon>
    </lineage>
</organism>
<name>A0A8H4PYF4_9HYPO</name>
<dbReference type="OrthoDB" id="2431049at2759"/>
<dbReference type="EMBL" id="JAAVMX010000001">
    <property type="protein sequence ID" value="KAF4512802.1"/>
    <property type="molecule type" value="Genomic_DNA"/>
</dbReference>
<protein>
    <recommendedName>
        <fullName evidence="2">Monopolin complex subunit Csm1/Pcs1 C-terminal domain-containing protein</fullName>
    </recommendedName>
</protein>
<dbReference type="Proteomes" id="UP000557566">
    <property type="component" value="Unassembled WGS sequence"/>
</dbReference>
<dbReference type="GO" id="GO:0034506">
    <property type="term" value="C:chromosome, centromeric core domain"/>
    <property type="evidence" value="ECO:0007669"/>
    <property type="project" value="TreeGrafter"/>
</dbReference>
<dbReference type="InterPro" id="IPR020981">
    <property type="entry name" value="Csm1/Pcs1_C"/>
</dbReference>
<reference evidence="3 4" key="1">
    <citation type="journal article" date="2020" name="Genome Biol. Evol.">
        <title>A new high-quality draft genome assembly of the Chinese cordyceps Ophiocordyceps sinensis.</title>
        <authorList>
            <person name="Shu R."/>
            <person name="Zhang J."/>
            <person name="Meng Q."/>
            <person name="Zhang H."/>
            <person name="Zhou G."/>
            <person name="Li M."/>
            <person name="Wu P."/>
            <person name="Zhao Y."/>
            <person name="Chen C."/>
            <person name="Qin Q."/>
        </authorList>
    </citation>
    <scope>NUCLEOTIDE SEQUENCE [LARGE SCALE GENOMIC DNA]</scope>
    <source>
        <strain evidence="3 4">IOZ07</strain>
    </source>
</reference>
<accession>A0A8H4PYF4</accession>
<evidence type="ECO:0000259" key="2">
    <source>
        <dbReference type="Pfam" id="PF12539"/>
    </source>
</evidence>
<dbReference type="Gene3D" id="3.90.1150.80">
    <property type="match status" value="1"/>
</dbReference>
<evidence type="ECO:0000256" key="1">
    <source>
        <dbReference type="SAM" id="MobiDB-lite"/>
    </source>
</evidence>
<dbReference type="FunFam" id="3.90.1150.80:FF:000001">
    <property type="entry name" value="Chromosome segregation protein (Pcs1)"/>
    <property type="match status" value="1"/>
</dbReference>
<sequence>MAPRAKAASSLPNPRADIDDLSCFPLESQPLTTRKRARGRPPGASNKITKPVSKTTRESSKGAQAAVSTLARQLSAAQAQGSAPAGPLDYGNKPLHYGTTETRAGNGRTESCTAKSSSVRTRPSRNPNKLKAGEPAILERATNLADCSTIVEIPETQEVDLLRIDESQDGPAVFDELLAADLGMKLEDATARNSFENILVRRRFGDLTKRYGNLEMRYRDLREVGVKAAERNFNCLRKQAEENIAASNKLISQLKEDVAAQAELVEQGQDLKHRLERSEANGNSLQTEIDGLITSLSEARSEITTLSAKLAASRNSETGAAVGNSTRKPGAVGCKPGGPEIIQVAQAKEDLYSDLTGLIVRGLRRGDEEDLFDCIQTGRNGTLHFKLALERGSRTDNYGDVQLTYRPQLDTDRDSDLMELLPDYLVEEIIFPRSHASKFYSRVIKSLSKRTDLCY</sequence>
<evidence type="ECO:0000313" key="4">
    <source>
        <dbReference type="Proteomes" id="UP000557566"/>
    </source>
</evidence>
<feature type="compositionally biased region" description="Low complexity" evidence="1">
    <location>
        <begin position="74"/>
        <end position="88"/>
    </location>
</feature>
<feature type="domain" description="Monopolin complex subunit Csm1/Pcs1 C-terminal" evidence="2">
    <location>
        <begin position="346"/>
        <end position="433"/>
    </location>
</feature>
<dbReference type="GO" id="GO:0072686">
    <property type="term" value="C:mitotic spindle"/>
    <property type="evidence" value="ECO:0007669"/>
    <property type="project" value="TreeGrafter"/>
</dbReference>
<dbReference type="GO" id="GO:0005730">
    <property type="term" value="C:nucleolus"/>
    <property type="evidence" value="ECO:0007669"/>
    <property type="project" value="TreeGrafter"/>
</dbReference>
<feature type="compositionally biased region" description="Polar residues" evidence="1">
    <location>
        <begin position="99"/>
        <end position="127"/>
    </location>
</feature>
<comment type="caution">
    <text evidence="3">The sequence shown here is derived from an EMBL/GenBank/DDBJ whole genome shotgun (WGS) entry which is preliminary data.</text>
</comment>
<feature type="region of interest" description="Disordered" evidence="1">
    <location>
        <begin position="1"/>
        <end position="130"/>
    </location>
</feature>
<dbReference type="PANTHER" id="PTHR28006:SF1">
    <property type="entry name" value="MONOPOLIN COMPLEX SUBUNIT CSM1"/>
    <property type="match status" value="1"/>
</dbReference>
<keyword evidence="4" id="KW-1185">Reference proteome</keyword>
<dbReference type="CDD" id="cd23787">
    <property type="entry name" value="RWD_CSM1"/>
    <property type="match status" value="1"/>
</dbReference>
<proteinExistence type="predicted"/>
<gene>
    <name evidence="3" type="ORF">G6O67_000140</name>
</gene>
<dbReference type="InterPro" id="IPR038608">
    <property type="entry name" value="Csm1/Pcs1_C_sf"/>
</dbReference>
<dbReference type="AlphaFoldDB" id="A0A8H4PYF4"/>